<proteinExistence type="predicted"/>
<dbReference type="EMBL" id="RHHU01000011">
    <property type="protein sequence ID" value="RNB83197.1"/>
    <property type="molecule type" value="Genomic_DNA"/>
</dbReference>
<accession>A0A3M8D722</accession>
<dbReference type="SUPFAM" id="SSF52200">
    <property type="entry name" value="Toll/Interleukin receptor TIR domain"/>
    <property type="match status" value="1"/>
</dbReference>
<feature type="domain" description="TIR" evidence="1">
    <location>
        <begin position="41"/>
        <end position="176"/>
    </location>
</feature>
<dbReference type="InterPro" id="IPR000157">
    <property type="entry name" value="TIR_dom"/>
</dbReference>
<keyword evidence="3" id="KW-1185">Reference proteome</keyword>
<dbReference type="PROSITE" id="PS50104">
    <property type="entry name" value="TIR"/>
    <property type="match status" value="1"/>
</dbReference>
<dbReference type="AlphaFoldDB" id="A0A3M8D722"/>
<evidence type="ECO:0000259" key="1">
    <source>
        <dbReference type="PROSITE" id="PS50104"/>
    </source>
</evidence>
<reference evidence="2 3" key="1">
    <citation type="submission" date="2018-10" db="EMBL/GenBank/DDBJ databases">
        <title>Phylogenomics of Brevibacillus.</title>
        <authorList>
            <person name="Dunlap C."/>
        </authorList>
    </citation>
    <scope>NUCLEOTIDE SEQUENCE [LARGE SCALE GENOMIC DNA]</scope>
    <source>
        <strain evidence="2 3">JCM 15774</strain>
    </source>
</reference>
<organism evidence="2 3">
    <name type="scientific">Brevibacillus nitrificans</name>
    <dbReference type="NCBI Taxonomy" id="651560"/>
    <lineage>
        <taxon>Bacteria</taxon>
        <taxon>Bacillati</taxon>
        <taxon>Bacillota</taxon>
        <taxon>Bacilli</taxon>
        <taxon>Bacillales</taxon>
        <taxon>Paenibacillaceae</taxon>
        <taxon>Brevibacillus</taxon>
    </lineage>
</organism>
<dbReference type="Proteomes" id="UP000269573">
    <property type="component" value="Unassembled WGS sequence"/>
</dbReference>
<protein>
    <submittedName>
        <fullName evidence="2">Toll/interleukin-1 receptor domain-containing protein</fullName>
    </submittedName>
</protein>
<dbReference type="Gene3D" id="3.40.50.10140">
    <property type="entry name" value="Toll/interleukin-1 receptor homology (TIR) domain"/>
    <property type="match status" value="1"/>
</dbReference>
<name>A0A3M8D722_9BACL</name>
<dbReference type="RefSeq" id="WP_122925121.1">
    <property type="nucleotide sequence ID" value="NZ_RHHU01000011.1"/>
</dbReference>
<keyword evidence="2" id="KW-0675">Receptor</keyword>
<comment type="caution">
    <text evidence="2">The sequence shown here is derived from an EMBL/GenBank/DDBJ whole genome shotgun (WGS) entry which is preliminary data.</text>
</comment>
<dbReference type="SMART" id="SM00255">
    <property type="entry name" value="TIR"/>
    <property type="match status" value="1"/>
</dbReference>
<evidence type="ECO:0000313" key="3">
    <source>
        <dbReference type="Proteomes" id="UP000269573"/>
    </source>
</evidence>
<evidence type="ECO:0000313" key="2">
    <source>
        <dbReference type="EMBL" id="RNB83197.1"/>
    </source>
</evidence>
<gene>
    <name evidence="2" type="ORF">EDM59_19380</name>
</gene>
<dbReference type="InterPro" id="IPR035897">
    <property type="entry name" value="Toll_tir_struct_dom_sf"/>
</dbReference>
<sequence>MSSNKGIIINGGNFNITNMVSGDQVINYGTPNEKVKEEQNVKYDVVFSFAGENRELVREVATILISKNVDVFYDEVEQILLWGKDLKDHFKRVFGSSGRLCILFMSKYYLQKSWCQYELGIIKIHKNCSDGEYILPIILDDTPLPDGMENLAHLDGIGNTSEQLADFIFQKIYLKMKSNY</sequence>
<dbReference type="GO" id="GO:0007165">
    <property type="term" value="P:signal transduction"/>
    <property type="evidence" value="ECO:0007669"/>
    <property type="project" value="InterPro"/>
</dbReference>
<dbReference type="Pfam" id="PF13676">
    <property type="entry name" value="TIR_2"/>
    <property type="match status" value="1"/>
</dbReference>